<dbReference type="NCBIfam" id="TIGR00254">
    <property type="entry name" value="GGDEF"/>
    <property type="match status" value="1"/>
</dbReference>
<dbReference type="CDD" id="cd01949">
    <property type="entry name" value="GGDEF"/>
    <property type="match status" value="1"/>
</dbReference>
<feature type="transmembrane region" description="Helical" evidence="1">
    <location>
        <begin position="96"/>
        <end position="114"/>
    </location>
</feature>
<keyword evidence="1" id="KW-1133">Transmembrane helix</keyword>
<feature type="transmembrane region" description="Helical" evidence="1">
    <location>
        <begin position="120"/>
        <end position="138"/>
    </location>
</feature>
<name>A0ABX3PJ26_9HYPH</name>
<dbReference type="SUPFAM" id="SSF55073">
    <property type="entry name" value="Nucleotide cyclase"/>
    <property type="match status" value="1"/>
</dbReference>
<dbReference type="RefSeq" id="WP_081173136.1">
    <property type="nucleotide sequence ID" value="NZ_MSPX01000001.1"/>
</dbReference>
<keyword evidence="1" id="KW-0812">Transmembrane</keyword>
<dbReference type="PANTHER" id="PTHR46663">
    <property type="entry name" value="DIGUANYLATE CYCLASE DGCT-RELATED"/>
    <property type="match status" value="1"/>
</dbReference>
<dbReference type="InterPro" id="IPR000160">
    <property type="entry name" value="GGDEF_dom"/>
</dbReference>
<feature type="transmembrane region" description="Helical" evidence="1">
    <location>
        <begin position="66"/>
        <end position="84"/>
    </location>
</feature>
<keyword evidence="1" id="KW-0472">Membrane</keyword>
<evidence type="ECO:0000256" key="1">
    <source>
        <dbReference type="SAM" id="Phobius"/>
    </source>
</evidence>
<dbReference type="SMART" id="SM00267">
    <property type="entry name" value="GGDEF"/>
    <property type="match status" value="1"/>
</dbReference>
<dbReference type="PROSITE" id="PS50887">
    <property type="entry name" value="GGDEF"/>
    <property type="match status" value="1"/>
</dbReference>
<dbReference type="InterPro" id="IPR029787">
    <property type="entry name" value="Nucleotide_cyclase"/>
</dbReference>
<evidence type="ECO:0000259" key="2">
    <source>
        <dbReference type="PROSITE" id="PS50887"/>
    </source>
</evidence>
<evidence type="ECO:0000313" key="3">
    <source>
        <dbReference type="EMBL" id="OQP88156.1"/>
    </source>
</evidence>
<protein>
    <recommendedName>
        <fullName evidence="2">GGDEF domain-containing protein</fullName>
    </recommendedName>
</protein>
<dbReference type="Proteomes" id="UP000192652">
    <property type="component" value="Unassembled WGS sequence"/>
</dbReference>
<dbReference type="InterPro" id="IPR052163">
    <property type="entry name" value="DGC-Regulatory_Protein"/>
</dbReference>
<keyword evidence="4" id="KW-1185">Reference proteome</keyword>
<gene>
    <name evidence="3" type="ORF">BTR14_01445</name>
</gene>
<dbReference type="PANTHER" id="PTHR46663:SF2">
    <property type="entry name" value="GGDEF DOMAIN-CONTAINING PROTEIN"/>
    <property type="match status" value="1"/>
</dbReference>
<accession>A0ABX3PJ26</accession>
<evidence type="ECO:0000313" key="4">
    <source>
        <dbReference type="Proteomes" id="UP000192652"/>
    </source>
</evidence>
<dbReference type="Pfam" id="PF00990">
    <property type="entry name" value="GGDEF"/>
    <property type="match status" value="1"/>
</dbReference>
<dbReference type="InterPro" id="IPR043128">
    <property type="entry name" value="Rev_trsase/Diguanyl_cyclase"/>
</dbReference>
<organism evidence="3 4">
    <name type="scientific">Xaviernesmea rhizosphaerae</name>
    <dbReference type="NCBI Taxonomy" id="1672749"/>
    <lineage>
        <taxon>Bacteria</taxon>
        <taxon>Pseudomonadati</taxon>
        <taxon>Pseudomonadota</taxon>
        <taxon>Alphaproteobacteria</taxon>
        <taxon>Hyphomicrobiales</taxon>
        <taxon>Rhizobiaceae</taxon>
        <taxon>Rhizobium/Agrobacterium group</taxon>
        <taxon>Xaviernesmea</taxon>
    </lineage>
</organism>
<feature type="transmembrane region" description="Helical" evidence="1">
    <location>
        <begin position="42"/>
        <end position="60"/>
    </location>
</feature>
<reference evidence="3 4" key="1">
    <citation type="journal article" date="2017" name="Antonie Van Leeuwenhoek">
        <title>Rhizobium rhizosphaerae sp. nov., a novel species isolated from rice rhizosphere.</title>
        <authorList>
            <person name="Zhao J.J."/>
            <person name="Zhang J."/>
            <person name="Zhang R.J."/>
            <person name="Zhang C.W."/>
            <person name="Yin H.Q."/>
            <person name="Zhang X.X."/>
        </authorList>
    </citation>
    <scope>NUCLEOTIDE SEQUENCE [LARGE SCALE GENOMIC DNA]</scope>
    <source>
        <strain evidence="3 4">RD15</strain>
    </source>
</reference>
<sequence>MSETCAFPPPRNAALRWVAEIGETLPDEVQRRLRSAFFTSRMPLIFGAVNSILVALVVYGSTQRPVFLLLALCDFVLLLVRMALVKRRMAPSGPIFATGLLWAMIQSTTLGLVILSGDVALSIIVLASGLAAIGGITGRNFAAPRYAIAQVAMIDASFKIAFCFLHPEFLPLIAGQSVLFMLVSIGIIRQHRQVAIEAIQGEIDSRRKAFEDPLTGLSNRRALETVFGAMPVPSPGRALLYLDLDGFKQVNDRFGHAAGDRLLQDVGARLIAVAGIGATVCRLGGDEFLVLLPRTTGEAACGLGRDIIAAIDAPFAIDETIVAGVGASVGAVIDEDGTATLKSLMSRADQALYAVKNAEKGAFRLYDGHLLERQLQRCGDMPRLGDHPEDGVASERAALL</sequence>
<feature type="transmembrane region" description="Helical" evidence="1">
    <location>
        <begin position="169"/>
        <end position="188"/>
    </location>
</feature>
<dbReference type="Gene3D" id="3.30.70.270">
    <property type="match status" value="1"/>
</dbReference>
<dbReference type="EMBL" id="MSPX01000001">
    <property type="protein sequence ID" value="OQP88156.1"/>
    <property type="molecule type" value="Genomic_DNA"/>
</dbReference>
<feature type="domain" description="GGDEF" evidence="2">
    <location>
        <begin position="235"/>
        <end position="368"/>
    </location>
</feature>
<proteinExistence type="predicted"/>
<comment type="caution">
    <text evidence="3">The sequence shown here is derived from an EMBL/GenBank/DDBJ whole genome shotgun (WGS) entry which is preliminary data.</text>
</comment>